<keyword evidence="7" id="KW-1185">Reference proteome</keyword>
<dbReference type="HOGENOM" id="CLU_399401_0_0_9"/>
<accession>A9KSE3</accession>
<dbReference type="Pfam" id="PF01345">
    <property type="entry name" value="DUF11"/>
    <property type="match status" value="2"/>
</dbReference>
<dbReference type="KEGG" id="cpy:Cphy_1806"/>
<dbReference type="PANTHER" id="PTHR34819:SF3">
    <property type="entry name" value="CELL SURFACE PROTEIN"/>
    <property type="match status" value="1"/>
</dbReference>
<dbReference type="SUPFAM" id="SSF117074">
    <property type="entry name" value="Hypothetical protein PA1324"/>
    <property type="match status" value="1"/>
</dbReference>
<dbReference type="InterPro" id="IPR047589">
    <property type="entry name" value="DUF11_rpt"/>
</dbReference>
<dbReference type="EMBL" id="CP000885">
    <property type="protein sequence ID" value="ABX42175.1"/>
    <property type="molecule type" value="Genomic_DNA"/>
</dbReference>
<evidence type="ECO:0000256" key="1">
    <source>
        <dbReference type="ARBA" id="ARBA00004613"/>
    </source>
</evidence>
<dbReference type="OrthoDB" id="1758300at2"/>
<dbReference type="InterPro" id="IPR001434">
    <property type="entry name" value="OmcB-like_DUF11"/>
</dbReference>
<dbReference type="AlphaFoldDB" id="A9KSE3"/>
<dbReference type="InterPro" id="IPR013783">
    <property type="entry name" value="Ig-like_fold"/>
</dbReference>
<dbReference type="Gene3D" id="2.60.120.260">
    <property type="entry name" value="Galactose-binding domain-like"/>
    <property type="match status" value="1"/>
</dbReference>
<reference evidence="7" key="1">
    <citation type="submission" date="2007-11" db="EMBL/GenBank/DDBJ databases">
        <title>Complete genome sequence of Clostridium phytofermentans ISDg.</title>
        <authorList>
            <person name="Leschine S.B."/>
            <person name="Warnick T.A."/>
            <person name="Blanchard J.L."/>
            <person name="Schnell D.J."/>
            <person name="Petit E.L."/>
            <person name="LaTouf W.G."/>
            <person name="Copeland A."/>
            <person name="Lucas S."/>
            <person name="Lapidus A."/>
            <person name="Barry K."/>
            <person name="Glavina del Rio T."/>
            <person name="Dalin E."/>
            <person name="Tice H."/>
            <person name="Pitluck S."/>
            <person name="Kiss H."/>
            <person name="Brettin T."/>
            <person name="Bruce D."/>
            <person name="Detter J.C."/>
            <person name="Han C."/>
            <person name="Kuske C."/>
            <person name="Schmutz J."/>
            <person name="Larimer F."/>
            <person name="Land M."/>
            <person name="Hauser L."/>
            <person name="Kyrpides N."/>
            <person name="Kim E.A."/>
            <person name="Richardson P."/>
        </authorList>
    </citation>
    <scope>NUCLEOTIDE SEQUENCE [LARGE SCALE GENOMIC DNA]</scope>
    <source>
        <strain evidence="7">ATCC 700394 / DSM 18823 / ISDg</strain>
    </source>
</reference>
<dbReference type="RefSeq" id="WP_012199829.1">
    <property type="nucleotide sequence ID" value="NC_010001.1"/>
</dbReference>
<keyword evidence="2" id="KW-0964">Secreted</keyword>
<dbReference type="Pfam" id="PF17210">
    <property type="entry name" value="SdrD_B"/>
    <property type="match status" value="1"/>
</dbReference>
<dbReference type="Gene3D" id="2.60.40.10">
    <property type="entry name" value="Immunoglobulins"/>
    <property type="match status" value="2"/>
</dbReference>
<dbReference type="STRING" id="357809.Cphy_1806"/>
<evidence type="ECO:0000313" key="6">
    <source>
        <dbReference type="EMBL" id="ABX42175.1"/>
    </source>
</evidence>
<name>A9KSE3_LACP7</name>
<dbReference type="Proteomes" id="UP000000370">
    <property type="component" value="Chromosome"/>
</dbReference>
<dbReference type="PANTHER" id="PTHR34819">
    <property type="entry name" value="LARGE CYSTEINE-RICH PERIPLASMIC PROTEIN OMCB"/>
    <property type="match status" value="1"/>
</dbReference>
<dbReference type="NCBIfam" id="TIGR01451">
    <property type="entry name" value="B_ant_repeat"/>
    <property type="match status" value="2"/>
</dbReference>
<feature type="domain" description="DUF11" evidence="4">
    <location>
        <begin position="363"/>
        <end position="461"/>
    </location>
</feature>
<protein>
    <submittedName>
        <fullName evidence="6">Conserved repeat domain protein</fullName>
    </submittedName>
</protein>
<organism evidence="6 7">
    <name type="scientific">Lachnoclostridium phytofermentans (strain ATCC 700394 / DSM 18823 / ISDg)</name>
    <name type="common">Clostridium phytofermentans</name>
    <dbReference type="NCBI Taxonomy" id="357809"/>
    <lineage>
        <taxon>Bacteria</taxon>
        <taxon>Bacillati</taxon>
        <taxon>Bacillota</taxon>
        <taxon>Clostridia</taxon>
        <taxon>Lachnospirales</taxon>
        <taxon>Lachnospiraceae</taxon>
    </lineage>
</organism>
<evidence type="ECO:0000259" key="5">
    <source>
        <dbReference type="Pfam" id="PF17210"/>
    </source>
</evidence>
<keyword evidence="3" id="KW-0732">Signal</keyword>
<evidence type="ECO:0000313" key="7">
    <source>
        <dbReference type="Proteomes" id="UP000000370"/>
    </source>
</evidence>
<evidence type="ECO:0000259" key="4">
    <source>
        <dbReference type="Pfam" id="PF01345"/>
    </source>
</evidence>
<proteinExistence type="predicted"/>
<evidence type="ECO:0000256" key="2">
    <source>
        <dbReference type="ARBA" id="ARBA00022525"/>
    </source>
</evidence>
<gene>
    <name evidence="6" type="ordered locus">Cphy_1806</name>
</gene>
<dbReference type="InterPro" id="IPR033764">
    <property type="entry name" value="Sdr_B"/>
</dbReference>
<dbReference type="InterPro" id="IPR051172">
    <property type="entry name" value="Chlamydia_OmcB"/>
</dbReference>
<feature type="domain" description="DUF11" evidence="4">
    <location>
        <begin position="494"/>
        <end position="608"/>
    </location>
</feature>
<evidence type="ECO:0000256" key="3">
    <source>
        <dbReference type="ARBA" id="ARBA00022729"/>
    </source>
</evidence>
<comment type="subcellular location">
    <subcellularLocation>
        <location evidence="1">Secreted</location>
    </subcellularLocation>
</comment>
<dbReference type="GO" id="GO:0005576">
    <property type="term" value="C:extracellular region"/>
    <property type="evidence" value="ECO:0007669"/>
    <property type="project" value="UniProtKB-SubCell"/>
</dbReference>
<dbReference type="eggNOG" id="COG1361">
    <property type="taxonomic scope" value="Bacteria"/>
</dbReference>
<feature type="domain" description="SD-repeat containing protein B" evidence="5">
    <location>
        <begin position="11"/>
        <end position="65"/>
    </location>
</feature>
<dbReference type="Gene3D" id="2.60.40.740">
    <property type="match status" value="1"/>
</dbReference>
<sequence>MATVSGLLDFDRNRSATIDAGDSGIANVPVVLQNIATDVSLVVLTDAAGNYVFINVPNGSYRIVEAFGTTGGVASPGDFTNAVVGSVPTAVTPPISFVTNPPSGSTNLDCLTPNTIFITVTGADITNQNILNGPVIYTPIQTILDPCTTLSTTNLITDADNGTFGFFLPGTPANTGPATAPYPGATPDFTYVVPDPTTFTPTDGEYTVQNIMTDAMSNVIGAWWRIADHTTGNETGRMMVVNGFNPGAVFFRSTVSVTPNTNFLFSTWILNLFKVTGFPPAQLGVRILDQNGNTLFQQTLGVLIPENTNAPEWKQIGTVINSLNNTQLTVEFFSEGEAVIGNDYAIDDVALNPITVPIFTPVKSSNAQTALVGDIVTYTVQLTNTCTSSLTDVFFEDIIPLGLTFIPGSVTVNGVSQPGVDPNVGFTLPDIVGGTTTVVTFQVRVEGIPNPNPAINVATIDYSYTPVEGGIPMTFSEDSNQVPLLVEEVATEADLAVVKSSVQQTAVPGETFSYTIVVSNLGPADAESVLLTDIIPSSILSPQYSLDDGVTFQPWTGSLNLGTVEAEGVRVIIIGGTVSLTATGDITNTAVVSSPTPDPNLENNTSTLKTPVAAIVRGVPF</sequence>